<name>A0AAV1TNB6_9STRA</name>
<evidence type="ECO:0000313" key="3">
    <source>
        <dbReference type="Proteomes" id="UP001162060"/>
    </source>
</evidence>
<keyword evidence="1" id="KW-1133">Transmembrane helix</keyword>
<keyword evidence="1" id="KW-0472">Membrane</keyword>
<organism evidence="2 3">
    <name type="scientific">Peronospora matthiolae</name>
    <dbReference type="NCBI Taxonomy" id="2874970"/>
    <lineage>
        <taxon>Eukaryota</taxon>
        <taxon>Sar</taxon>
        <taxon>Stramenopiles</taxon>
        <taxon>Oomycota</taxon>
        <taxon>Peronosporomycetes</taxon>
        <taxon>Peronosporales</taxon>
        <taxon>Peronosporaceae</taxon>
        <taxon>Peronospora</taxon>
    </lineage>
</organism>
<accession>A0AAV1TNB6</accession>
<proteinExistence type="predicted"/>
<feature type="transmembrane region" description="Helical" evidence="1">
    <location>
        <begin position="12"/>
        <end position="34"/>
    </location>
</feature>
<evidence type="ECO:0000256" key="1">
    <source>
        <dbReference type="SAM" id="Phobius"/>
    </source>
</evidence>
<reference evidence="2" key="1">
    <citation type="submission" date="2024-01" db="EMBL/GenBank/DDBJ databases">
        <authorList>
            <person name="Webb A."/>
        </authorList>
    </citation>
    <scope>NUCLEOTIDE SEQUENCE</scope>
    <source>
        <strain evidence="2">Pm1</strain>
    </source>
</reference>
<comment type="caution">
    <text evidence="2">The sequence shown here is derived from an EMBL/GenBank/DDBJ whole genome shotgun (WGS) entry which is preliminary data.</text>
</comment>
<gene>
    <name evidence="2" type="ORF">PM001_LOCUS7815</name>
</gene>
<sequence length="66" mass="7336">MAEDYLDLTAVVVISDFTELLALVLSGLGLSLLLSQVQQLPQLLLALLLLLDVIRTHWFQQCLSAR</sequence>
<evidence type="ECO:0000313" key="2">
    <source>
        <dbReference type="EMBL" id="CAK7922644.1"/>
    </source>
</evidence>
<dbReference type="EMBL" id="CAKLBY020000066">
    <property type="protein sequence ID" value="CAK7922644.1"/>
    <property type="molecule type" value="Genomic_DNA"/>
</dbReference>
<dbReference type="Proteomes" id="UP001162060">
    <property type="component" value="Unassembled WGS sequence"/>
</dbReference>
<dbReference type="AlphaFoldDB" id="A0AAV1TNB6"/>
<protein>
    <submittedName>
        <fullName evidence="2">Uncharacterized protein</fullName>
    </submittedName>
</protein>
<keyword evidence="1" id="KW-0812">Transmembrane</keyword>